<evidence type="ECO:0000259" key="1">
    <source>
        <dbReference type="Pfam" id="PF08241"/>
    </source>
</evidence>
<dbReference type="InterPro" id="IPR050508">
    <property type="entry name" value="Methyltransf_Superfamily"/>
</dbReference>
<dbReference type="PANTHER" id="PTHR42912">
    <property type="entry name" value="METHYLTRANSFERASE"/>
    <property type="match status" value="1"/>
</dbReference>
<dbReference type="RefSeq" id="WP_131341576.1">
    <property type="nucleotide sequence ID" value="NZ_SJJZ01000003.1"/>
</dbReference>
<keyword evidence="2" id="KW-0808">Transferase</keyword>
<dbReference type="SUPFAM" id="SSF53335">
    <property type="entry name" value="S-adenosyl-L-methionine-dependent methyltransferases"/>
    <property type="match status" value="1"/>
</dbReference>
<comment type="caution">
    <text evidence="2">The sequence shown here is derived from an EMBL/GenBank/DDBJ whole genome shotgun (WGS) entry which is preliminary data.</text>
</comment>
<dbReference type="GO" id="GO:0032259">
    <property type="term" value="P:methylation"/>
    <property type="evidence" value="ECO:0007669"/>
    <property type="project" value="UniProtKB-KW"/>
</dbReference>
<accession>A0A4R0HC12</accession>
<dbReference type="InterPro" id="IPR013216">
    <property type="entry name" value="Methyltransf_11"/>
</dbReference>
<evidence type="ECO:0000313" key="3">
    <source>
        <dbReference type="Proteomes" id="UP000292346"/>
    </source>
</evidence>
<dbReference type="EMBL" id="SJJZ01000003">
    <property type="protein sequence ID" value="TCC05279.1"/>
    <property type="molecule type" value="Genomic_DNA"/>
</dbReference>
<dbReference type="Proteomes" id="UP000292346">
    <property type="component" value="Unassembled WGS sequence"/>
</dbReference>
<reference evidence="2 3" key="1">
    <citation type="submission" date="2019-02" db="EMBL/GenBank/DDBJ databases">
        <title>Kribbella capetownensis sp. nov. and Kribbella speibonae sp. nov., isolated from soil.</title>
        <authorList>
            <person name="Curtis S.M."/>
            <person name="Norton I."/>
            <person name="Everest G.J."/>
            <person name="Meyers P.R."/>
        </authorList>
    </citation>
    <scope>NUCLEOTIDE SEQUENCE [LARGE SCALE GENOMIC DNA]</scope>
    <source>
        <strain evidence="2 3">KCTC 29219</strain>
    </source>
</reference>
<dbReference type="Gene3D" id="3.40.50.150">
    <property type="entry name" value="Vaccinia Virus protein VP39"/>
    <property type="match status" value="1"/>
</dbReference>
<protein>
    <submittedName>
        <fullName evidence="2">Class I SAM-dependent methyltransferase</fullName>
    </submittedName>
</protein>
<feature type="domain" description="Methyltransferase type 11" evidence="1">
    <location>
        <begin position="43"/>
        <end position="135"/>
    </location>
</feature>
<proteinExistence type="predicted"/>
<gene>
    <name evidence="2" type="ORF">E0H45_24915</name>
</gene>
<name>A0A4R0HC12_9ACTN</name>
<dbReference type="Pfam" id="PF08241">
    <property type="entry name" value="Methyltransf_11"/>
    <property type="match status" value="1"/>
</dbReference>
<evidence type="ECO:0000313" key="2">
    <source>
        <dbReference type="EMBL" id="TCC05279.1"/>
    </source>
</evidence>
<dbReference type="OrthoDB" id="65624at2"/>
<organism evidence="2 3">
    <name type="scientific">Kribbella soli</name>
    <dbReference type="NCBI Taxonomy" id="1124743"/>
    <lineage>
        <taxon>Bacteria</taxon>
        <taxon>Bacillati</taxon>
        <taxon>Actinomycetota</taxon>
        <taxon>Actinomycetes</taxon>
        <taxon>Propionibacteriales</taxon>
        <taxon>Kribbellaceae</taxon>
        <taxon>Kribbella</taxon>
    </lineage>
</organism>
<keyword evidence="2" id="KW-0489">Methyltransferase</keyword>
<dbReference type="GO" id="GO:0008757">
    <property type="term" value="F:S-adenosylmethionine-dependent methyltransferase activity"/>
    <property type="evidence" value="ECO:0007669"/>
    <property type="project" value="InterPro"/>
</dbReference>
<dbReference type="AlphaFoldDB" id="A0A4R0HC12"/>
<keyword evidence="3" id="KW-1185">Reference proteome</keyword>
<sequence length="252" mass="27844">MVDYNGRMGSVYVAGRGISPAEVERWTSAFATYLPERRPLDVLDLGSGTGRLTPGLAARFQGQVYGVEPSDRMRAAAEEAPHPGVTYLKGAAEDIPLPEASVDAVLMFLSFHHFPDPLQGLREVRRVLRPGGVALLRTQFADLMPDLFWYEYFPSAREVDAAMYISLSAAQALAVEAGLTPGDDVVEITAEEPRTLRERYERLSHRALSTFEHLPADEIESGFARFAEDAERDPDRAMPVYSATMLVLTRPS</sequence>
<dbReference type="InterPro" id="IPR029063">
    <property type="entry name" value="SAM-dependent_MTases_sf"/>
</dbReference>
<dbReference type="CDD" id="cd02440">
    <property type="entry name" value="AdoMet_MTases"/>
    <property type="match status" value="1"/>
</dbReference>